<reference evidence="2 3" key="1">
    <citation type="submission" date="2018-01" db="EMBL/GenBank/DDBJ databases">
        <title>Saezia sanguinis gen. nov., sp. nov., in the order Burkholderiales isolated from human blood.</title>
        <authorList>
            <person name="Medina-Pascual M.J."/>
            <person name="Valdezate S."/>
            <person name="Monzon S."/>
            <person name="Cuesta I."/>
            <person name="Carrasco G."/>
            <person name="Villalon P."/>
            <person name="Saez-Nieto J.A."/>
        </authorList>
    </citation>
    <scope>NUCLEOTIDE SEQUENCE [LARGE SCALE GENOMIC DNA]</scope>
    <source>
        <strain evidence="2 3">CNM695-12</strain>
    </source>
</reference>
<protein>
    <submittedName>
        <fullName evidence="2">Uncharacterized protein</fullName>
    </submittedName>
</protein>
<keyword evidence="1" id="KW-0732">Signal</keyword>
<keyword evidence="3" id="KW-1185">Reference proteome</keyword>
<gene>
    <name evidence="2" type="ORF">CUZ56_01856</name>
</gene>
<dbReference type="Proteomes" id="UP000286947">
    <property type="component" value="Unassembled WGS sequence"/>
</dbReference>
<comment type="caution">
    <text evidence="2">The sequence shown here is derived from an EMBL/GenBank/DDBJ whole genome shotgun (WGS) entry which is preliminary data.</text>
</comment>
<evidence type="ECO:0000256" key="1">
    <source>
        <dbReference type="SAM" id="SignalP"/>
    </source>
</evidence>
<proteinExistence type="predicted"/>
<evidence type="ECO:0000313" key="2">
    <source>
        <dbReference type="EMBL" id="RUS66576.1"/>
    </source>
</evidence>
<sequence length="226" mass="25800" precursor="true">MRKNFLIVFFSCFFMHLASAQQSINFDYLNLGQTLAYPLCQKDIENSQPACIHTIGFAHAQKSIVGYGDRVGGIQGLKTFRLNVAADFDQALREQFQNKGITIKNGFSPWSINGVADKNNTILQYSFNYCASDLEKILQTMDQQFGPHQFNDLTAEAEKIISSERFAHPHGYGLYAQFYTWTVGDKVIVLTTNPERSCFELAVMTTDYFNQKSNELKYEPRVVHYL</sequence>
<feature type="signal peptide" evidence="1">
    <location>
        <begin position="1"/>
        <end position="20"/>
    </location>
</feature>
<organism evidence="2 3">
    <name type="scientific">Saezia sanguinis</name>
    <dbReference type="NCBI Taxonomy" id="1965230"/>
    <lineage>
        <taxon>Bacteria</taxon>
        <taxon>Pseudomonadati</taxon>
        <taxon>Pseudomonadota</taxon>
        <taxon>Betaproteobacteria</taxon>
        <taxon>Burkholderiales</taxon>
        <taxon>Saeziaceae</taxon>
        <taxon>Saezia</taxon>
    </lineage>
</organism>
<evidence type="ECO:0000313" key="3">
    <source>
        <dbReference type="Proteomes" id="UP000286947"/>
    </source>
</evidence>
<accession>A0A433SD18</accession>
<name>A0A433SD18_9BURK</name>
<feature type="chain" id="PRO_5019109498" evidence="1">
    <location>
        <begin position="21"/>
        <end position="226"/>
    </location>
</feature>
<dbReference type="AlphaFoldDB" id="A0A433SD18"/>
<dbReference type="EMBL" id="PQSP01000004">
    <property type="protein sequence ID" value="RUS66576.1"/>
    <property type="molecule type" value="Genomic_DNA"/>
</dbReference>